<dbReference type="InParanoid" id="A4VEV0"/>
<keyword evidence="2" id="KW-1185">Reference proteome</keyword>
<dbReference type="Proteomes" id="UP000009168">
    <property type="component" value="Unassembled WGS sequence"/>
</dbReference>
<proteinExistence type="predicted"/>
<gene>
    <name evidence="1" type="ORF">TTHERM_00418059</name>
</gene>
<accession>A4VEV0</accession>
<dbReference type="HOGENOM" id="CLU_1672811_0_0_1"/>
<name>A4VEV0_TETTS</name>
<dbReference type="KEGG" id="tet:TTHERM_00418059"/>
<evidence type="ECO:0000313" key="2">
    <source>
        <dbReference type="Proteomes" id="UP000009168"/>
    </source>
</evidence>
<dbReference type="AlphaFoldDB" id="A4VEV0"/>
<dbReference type="GeneID" id="7826820"/>
<dbReference type="RefSeq" id="XP_001471100.1">
    <property type="nucleotide sequence ID" value="XM_001471050.2"/>
</dbReference>
<evidence type="ECO:0000313" key="1">
    <source>
        <dbReference type="EMBL" id="EDK32056.1"/>
    </source>
</evidence>
<organism evidence="1 2">
    <name type="scientific">Tetrahymena thermophila (strain SB210)</name>
    <dbReference type="NCBI Taxonomy" id="312017"/>
    <lineage>
        <taxon>Eukaryota</taxon>
        <taxon>Sar</taxon>
        <taxon>Alveolata</taxon>
        <taxon>Ciliophora</taxon>
        <taxon>Intramacronucleata</taxon>
        <taxon>Oligohymenophorea</taxon>
        <taxon>Hymenostomatida</taxon>
        <taxon>Tetrahymenina</taxon>
        <taxon>Tetrahymenidae</taxon>
        <taxon>Tetrahymena</taxon>
    </lineage>
</organism>
<dbReference type="EMBL" id="GG662856">
    <property type="protein sequence ID" value="EDK32056.1"/>
    <property type="molecule type" value="Genomic_DNA"/>
</dbReference>
<sequence>MVAALNHLFYGNIYNAMLSQSQNININMIQMKCIEKNISFILDLINKMSLNNNTNQISSKQKKVYRQLKIKINQQVQKFQRLSIQTPISQSSFNLNNCIEQFHQNLLQERVPQNHIEKLLVFKQVLSFVEKRCFIMQYQINSSLIEIQQRFNEIKINL</sequence>
<protein>
    <submittedName>
        <fullName evidence="1">Uncharacterized protein</fullName>
    </submittedName>
</protein>
<reference evidence="2" key="1">
    <citation type="journal article" date="2006" name="PLoS Biol.">
        <title>Macronuclear genome sequence of the ciliate Tetrahymena thermophila, a model eukaryote.</title>
        <authorList>
            <person name="Eisen J.A."/>
            <person name="Coyne R.S."/>
            <person name="Wu M."/>
            <person name="Wu D."/>
            <person name="Thiagarajan M."/>
            <person name="Wortman J.R."/>
            <person name="Badger J.H."/>
            <person name="Ren Q."/>
            <person name="Amedeo P."/>
            <person name="Jones K.M."/>
            <person name="Tallon L.J."/>
            <person name="Delcher A.L."/>
            <person name="Salzberg S.L."/>
            <person name="Silva J.C."/>
            <person name="Haas B.J."/>
            <person name="Majoros W.H."/>
            <person name="Farzad M."/>
            <person name="Carlton J.M."/>
            <person name="Smith R.K. Jr."/>
            <person name="Garg J."/>
            <person name="Pearlman R.E."/>
            <person name="Karrer K.M."/>
            <person name="Sun L."/>
            <person name="Manning G."/>
            <person name="Elde N.C."/>
            <person name="Turkewitz A.P."/>
            <person name="Asai D.J."/>
            <person name="Wilkes D.E."/>
            <person name="Wang Y."/>
            <person name="Cai H."/>
            <person name="Collins K."/>
            <person name="Stewart B.A."/>
            <person name="Lee S.R."/>
            <person name="Wilamowska K."/>
            <person name="Weinberg Z."/>
            <person name="Ruzzo W.L."/>
            <person name="Wloga D."/>
            <person name="Gaertig J."/>
            <person name="Frankel J."/>
            <person name="Tsao C.-C."/>
            <person name="Gorovsky M.A."/>
            <person name="Keeling P.J."/>
            <person name="Waller R.F."/>
            <person name="Patron N.J."/>
            <person name="Cherry J.M."/>
            <person name="Stover N.A."/>
            <person name="Krieger C.J."/>
            <person name="del Toro C."/>
            <person name="Ryder H.F."/>
            <person name="Williamson S.C."/>
            <person name="Barbeau R.A."/>
            <person name="Hamilton E.P."/>
            <person name="Orias E."/>
        </authorList>
    </citation>
    <scope>NUCLEOTIDE SEQUENCE [LARGE SCALE GENOMIC DNA]</scope>
    <source>
        <strain evidence="2">SB210</strain>
    </source>
</reference>